<dbReference type="AlphaFoldDB" id="A0A0B5QGS5"/>
<evidence type="ECO:0000259" key="1">
    <source>
        <dbReference type="SMART" id="SM00481"/>
    </source>
</evidence>
<proteinExistence type="predicted"/>
<dbReference type="InterPro" id="IPR004013">
    <property type="entry name" value="PHP_dom"/>
</dbReference>
<dbReference type="InterPro" id="IPR052018">
    <property type="entry name" value="PHP_domain"/>
</dbReference>
<dbReference type="PANTHER" id="PTHR42924:SF3">
    <property type="entry name" value="POLYMERASE_HISTIDINOL PHOSPHATASE N-TERMINAL DOMAIN-CONTAINING PROTEIN"/>
    <property type="match status" value="1"/>
</dbReference>
<dbReference type="Pfam" id="PF02811">
    <property type="entry name" value="PHP"/>
    <property type="match status" value="1"/>
</dbReference>
<dbReference type="Proteomes" id="UP000031866">
    <property type="component" value="Chromosome"/>
</dbReference>
<dbReference type="EMBL" id="CP010086">
    <property type="protein sequence ID" value="AJH00141.2"/>
    <property type="molecule type" value="Genomic_DNA"/>
</dbReference>
<dbReference type="Gene3D" id="3.20.20.140">
    <property type="entry name" value="Metal-dependent hydrolases"/>
    <property type="match status" value="1"/>
</dbReference>
<dbReference type="SMART" id="SM00481">
    <property type="entry name" value="POLIIIAc"/>
    <property type="match status" value="1"/>
</dbReference>
<accession>A0A0B5QGS5</accession>
<dbReference type="InterPro" id="IPR003141">
    <property type="entry name" value="Pol/His_phosphatase_N"/>
</dbReference>
<feature type="domain" description="Polymerase/histidinol phosphatase N-terminal" evidence="1">
    <location>
        <begin position="4"/>
        <end position="70"/>
    </location>
</feature>
<evidence type="ECO:0000313" key="3">
    <source>
        <dbReference type="Proteomes" id="UP000031866"/>
    </source>
</evidence>
<organism evidence="2 3">
    <name type="scientific">Clostridium beijerinckii</name>
    <name type="common">Clostridium MP</name>
    <dbReference type="NCBI Taxonomy" id="1520"/>
    <lineage>
        <taxon>Bacteria</taxon>
        <taxon>Bacillati</taxon>
        <taxon>Bacillota</taxon>
        <taxon>Clostridia</taxon>
        <taxon>Eubacteriales</taxon>
        <taxon>Clostridiaceae</taxon>
        <taxon>Clostridium</taxon>
    </lineage>
</organism>
<dbReference type="Gene3D" id="1.10.150.650">
    <property type="match status" value="1"/>
</dbReference>
<dbReference type="GO" id="GO:0004534">
    <property type="term" value="F:5'-3' RNA exonuclease activity"/>
    <property type="evidence" value="ECO:0007669"/>
    <property type="project" value="TreeGrafter"/>
</dbReference>
<evidence type="ECO:0000313" key="2">
    <source>
        <dbReference type="EMBL" id="AJH00141.2"/>
    </source>
</evidence>
<protein>
    <submittedName>
        <fullName evidence="2">Histidinol phosphatase</fullName>
    </submittedName>
</protein>
<dbReference type="OrthoDB" id="9804333at2"/>
<dbReference type="GO" id="GO:0035312">
    <property type="term" value="F:5'-3' DNA exonuclease activity"/>
    <property type="evidence" value="ECO:0007669"/>
    <property type="project" value="TreeGrafter"/>
</dbReference>
<dbReference type="InterPro" id="IPR016195">
    <property type="entry name" value="Pol/histidinol_Pase-like"/>
</dbReference>
<dbReference type="SUPFAM" id="SSF89550">
    <property type="entry name" value="PHP domain-like"/>
    <property type="match status" value="1"/>
</dbReference>
<sequence>MSYIDLHIHSNCSDDGEFKPQELVDLCLKNKIKYFSIADHNSVNGIEEAKEYCIGKDIEIIPAIELDCTMDKVNLHVLGYGINYENKIFHKIEENIIEQEQIASKKRMKLIRELGIDFSDEVIASLSRNGVVNGEMIAEAAMEFDREHKNQLLMPYYENGSRSDNPYVNFYWDYCAQGRQAYAEVKFISLKEAIKIIRESGGIPVLAHPGNNVKEDIKLLNDIISCGIKGIEVYSSYHSKEQVEFYKEFALKHKLLLTCGSDFHGKTKPSISIGGTDCENNEELIISELKEFIHLNSI</sequence>
<dbReference type="CDD" id="cd07438">
    <property type="entry name" value="PHP_HisPPase_AMP"/>
    <property type="match status" value="1"/>
</dbReference>
<dbReference type="PANTHER" id="PTHR42924">
    <property type="entry name" value="EXONUCLEASE"/>
    <property type="match status" value="1"/>
</dbReference>
<dbReference type="STRING" id="1520.LF65_03584"/>
<reference evidence="3" key="1">
    <citation type="submission" date="2014-12" db="EMBL/GenBank/DDBJ databases">
        <title>Genome sequence of Clostridium beijerinckii strain 59B.</title>
        <authorList>
            <person name="Little G.T."/>
            <person name="Minton N.P."/>
        </authorList>
    </citation>
    <scope>NUCLEOTIDE SEQUENCE [LARGE SCALE GENOMIC DNA]</scope>
    <source>
        <strain evidence="3">59B</strain>
    </source>
</reference>
<dbReference type="RefSeq" id="WP_041901072.1">
    <property type="nucleotide sequence ID" value="NZ_CP010086.2"/>
</dbReference>
<gene>
    <name evidence="2" type="ORF">LF65_03584</name>
</gene>
<dbReference type="KEGG" id="cbei:LF65_03584"/>
<name>A0A0B5QGS5_CLOBE</name>